<evidence type="ECO:0000313" key="2">
    <source>
        <dbReference type="EMBL" id="KAA9156194.1"/>
    </source>
</evidence>
<gene>
    <name evidence="2" type="ORF">FPZ12_028110</name>
</gene>
<keyword evidence="1" id="KW-0472">Membrane</keyword>
<name>A0A5N0UUC3_9PSEU</name>
<dbReference type="Pfam" id="PF03729">
    <property type="entry name" value="DUF308"/>
    <property type="match status" value="1"/>
</dbReference>
<feature type="transmembrane region" description="Helical" evidence="1">
    <location>
        <begin position="32"/>
        <end position="54"/>
    </location>
</feature>
<dbReference type="InterPro" id="IPR005325">
    <property type="entry name" value="DUF308_memb"/>
</dbReference>
<evidence type="ECO:0000313" key="3">
    <source>
        <dbReference type="Proteomes" id="UP000319769"/>
    </source>
</evidence>
<keyword evidence="1" id="KW-0812">Transmembrane</keyword>
<evidence type="ECO:0000256" key="1">
    <source>
        <dbReference type="SAM" id="Phobius"/>
    </source>
</evidence>
<protein>
    <submittedName>
        <fullName evidence="2">Uncharacterized protein</fullName>
    </submittedName>
</protein>
<dbReference type="RefSeq" id="WP_144751518.1">
    <property type="nucleotide sequence ID" value="NZ_VMNW02000051.1"/>
</dbReference>
<sequence>MDYQTVIVVGFVALIAGIAAMVFAVRAVNGVCIVFCVLALISSLWSVIVGFQAMDEYQRILDGVLNG</sequence>
<accession>A0A5N0UUC3</accession>
<dbReference type="OrthoDB" id="10007720at2"/>
<dbReference type="Proteomes" id="UP000319769">
    <property type="component" value="Unassembled WGS sequence"/>
</dbReference>
<comment type="caution">
    <text evidence="2">The sequence shown here is derived from an EMBL/GenBank/DDBJ whole genome shotgun (WGS) entry which is preliminary data.</text>
</comment>
<reference evidence="2" key="1">
    <citation type="submission" date="2019-09" db="EMBL/GenBank/DDBJ databases">
        <authorList>
            <person name="Teo W.F.A."/>
            <person name="Duangmal K."/>
        </authorList>
    </citation>
    <scope>NUCLEOTIDE SEQUENCE [LARGE SCALE GENOMIC DNA]</scope>
    <source>
        <strain evidence="2">K81G1</strain>
    </source>
</reference>
<dbReference type="AlphaFoldDB" id="A0A5N0UUC3"/>
<organism evidence="2 3">
    <name type="scientific">Amycolatopsis acidicola</name>
    <dbReference type="NCBI Taxonomy" id="2596893"/>
    <lineage>
        <taxon>Bacteria</taxon>
        <taxon>Bacillati</taxon>
        <taxon>Actinomycetota</taxon>
        <taxon>Actinomycetes</taxon>
        <taxon>Pseudonocardiales</taxon>
        <taxon>Pseudonocardiaceae</taxon>
        <taxon>Amycolatopsis</taxon>
    </lineage>
</organism>
<proteinExistence type="predicted"/>
<feature type="transmembrane region" description="Helical" evidence="1">
    <location>
        <begin position="6"/>
        <end position="25"/>
    </location>
</feature>
<keyword evidence="1" id="KW-1133">Transmembrane helix</keyword>
<dbReference type="EMBL" id="VMNW02000051">
    <property type="protein sequence ID" value="KAA9156194.1"/>
    <property type="molecule type" value="Genomic_DNA"/>
</dbReference>
<keyword evidence="3" id="KW-1185">Reference proteome</keyword>